<dbReference type="Proteomes" id="UP000053958">
    <property type="component" value="Unassembled WGS sequence"/>
</dbReference>
<feature type="region of interest" description="Disordered" evidence="11">
    <location>
        <begin position="408"/>
        <end position="538"/>
    </location>
</feature>
<dbReference type="STRING" id="1408163.A0A0F4YVQ1"/>
<organism evidence="13 14">
    <name type="scientific">Rasamsonia emersonii (strain ATCC 16479 / CBS 393.64 / IMI 116815)</name>
    <dbReference type="NCBI Taxonomy" id="1408163"/>
    <lineage>
        <taxon>Eukaryota</taxon>
        <taxon>Fungi</taxon>
        <taxon>Dikarya</taxon>
        <taxon>Ascomycota</taxon>
        <taxon>Pezizomycotina</taxon>
        <taxon>Eurotiomycetes</taxon>
        <taxon>Eurotiomycetidae</taxon>
        <taxon>Eurotiales</taxon>
        <taxon>Trichocomaceae</taxon>
        <taxon>Rasamsonia</taxon>
    </lineage>
</organism>
<feature type="compositionally biased region" description="Pro residues" evidence="11">
    <location>
        <begin position="433"/>
        <end position="450"/>
    </location>
</feature>
<evidence type="ECO:0000256" key="11">
    <source>
        <dbReference type="SAM" id="MobiDB-lite"/>
    </source>
</evidence>
<dbReference type="PROSITE" id="PS50082">
    <property type="entry name" value="WD_REPEATS_2"/>
    <property type="match status" value="3"/>
</dbReference>
<dbReference type="GO" id="GO:0030139">
    <property type="term" value="C:endocytic vesicle"/>
    <property type="evidence" value="ECO:0007669"/>
    <property type="project" value="EnsemblFungi"/>
</dbReference>
<comment type="subunit">
    <text evidence="7">Binds to F-actin.</text>
</comment>
<dbReference type="InterPro" id="IPR015943">
    <property type="entry name" value="WD40/YVTN_repeat-like_dom_sf"/>
</dbReference>
<dbReference type="SUPFAM" id="SSF50978">
    <property type="entry name" value="WD40 repeat-like"/>
    <property type="match status" value="1"/>
</dbReference>
<sequence length="591" mass="64936">MSGRFVRSSKYRHVFGQPTRKEQCYDNLRVSKNAWDTNLLKVNPKYLSVNWEAGGGGAFAVVPLHERGKFPEKIPLFRGHTAAVLDTDWNPFNDDLIASGSDDGKIFLWRVPEGFTLHPDVEPDEIQDVAPVGKLSGHPKKVGHVLFNPSAENVLATASGDFSIKIWDIEAGDAKLTLKLGDVVQSLSWSANGSLLVTTSRDKKLRIWDVRQERPAQETQGHSGAKNSRAVWLGEHDRVATTGFSKMSDRQLALWDIRAPREPINGFKVLDSISGVCVPFWDEGTQCLYLAGKGDGNIRYFELENDKFEYLSEYKSSDPQRGLAFMPKRGVNMHQNEVVRIYKSVNDTYIEPISFIVPRRSEVFQDDIYPPTTGLKPAMGPSEWFAGKEAIPPKISLASLYDGEGLQEVTPTLDKPTPTMSAPEPKPAEPAKAPEPAPAPEPTVIRPPPSMKEQGASMAAMVSKYADEDDKDDVDDSSSFEEVARPTERVVTTPPKVETPKIETPTESAAKSKEESTSSKPVEVSPVSASTPVTVTPTIVEPTSTVPADAVQRDIQELKSLIAEQTKTIASQAAQMQQLTAEIESLKAKLG</sequence>
<feature type="compositionally biased region" description="Low complexity" evidence="11">
    <location>
        <begin position="518"/>
        <end position="538"/>
    </location>
</feature>
<accession>A0A0F4YVQ1</accession>
<dbReference type="GO" id="GO:2000601">
    <property type="term" value="P:positive regulation of Arp2/3 complex-mediated actin nucleation"/>
    <property type="evidence" value="ECO:0007669"/>
    <property type="project" value="EnsemblFungi"/>
</dbReference>
<dbReference type="GO" id="GO:0007015">
    <property type="term" value="P:actin filament organization"/>
    <property type="evidence" value="ECO:0007669"/>
    <property type="project" value="EnsemblFungi"/>
</dbReference>
<dbReference type="GeneID" id="25316146"/>
<dbReference type="GO" id="GO:0008017">
    <property type="term" value="F:microtubule binding"/>
    <property type="evidence" value="ECO:0007669"/>
    <property type="project" value="EnsemblFungi"/>
</dbReference>
<dbReference type="SMART" id="SM01167">
    <property type="entry name" value="DUF1900"/>
    <property type="match status" value="1"/>
</dbReference>
<dbReference type="Pfam" id="PF16300">
    <property type="entry name" value="WD40_4"/>
    <property type="match status" value="1"/>
</dbReference>
<dbReference type="EMBL" id="LASV01000155">
    <property type="protein sequence ID" value="KKA22160.1"/>
    <property type="molecule type" value="Genomic_DNA"/>
</dbReference>
<dbReference type="GO" id="GO:0030479">
    <property type="term" value="C:actin cortical patch"/>
    <property type="evidence" value="ECO:0007669"/>
    <property type="project" value="EnsemblFungi"/>
</dbReference>
<dbReference type="SMART" id="SM01166">
    <property type="entry name" value="DUF1899"/>
    <property type="match status" value="1"/>
</dbReference>
<dbReference type="OrthoDB" id="1850764at2759"/>
<dbReference type="GO" id="GO:0051666">
    <property type="term" value="P:actin cortical patch localization"/>
    <property type="evidence" value="ECO:0007669"/>
    <property type="project" value="EnsemblFungi"/>
</dbReference>
<evidence type="ECO:0000259" key="12">
    <source>
        <dbReference type="SMART" id="SM01166"/>
    </source>
</evidence>
<dbReference type="GO" id="GO:0007017">
    <property type="term" value="P:microtubule-based process"/>
    <property type="evidence" value="ECO:0007669"/>
    <property type="project" value="EnsemblFungi"/>
</dbReference>
<feature type="repeat" description="WD" evidence="8">
    <location>
        <begin position="135"/>
        <end position="177"/>
    </location>
</feature>
<dbReference type="InterPro" id="IPR001680">
    <property type="entry name" value="WD40_rpt"/>
</dbReference>
<dbReference type="GO" id="GO:0071933">
    <property type="term" value="F:Arp2/3 complex binding"/>
    <property type="evidence" value="ECO:0007669"/>
    <property type="project" value="EnsemblFungi"/>
</dbReference>
<comment type="similarity">
    <text evidence="1 9">Belongs to the WD repeat coronin family.</text>
</comment>
<dbReference type="PRINTS" id="PR00320">
    <property type="entry name" value="GPROTEINBRPT"/>
</dbReference>
<evidence type="ECO:0000256" key="4">
    <source>
        <dbReference type="ARBA" id="ARBA00022737"/>
    </source>
</evidence>
<evidence type="ECO:0000256" key="2">
    <source>
        <dbReference type="ARBA" id="ARBA00022553"/>
    </source>
</evidence>
<dbReference type="GO" id="GO:0110085">
    <property type="term" value="C:mitotic actomyosin contractile ring"/>
    <property type="evidence" value="ECO:0007669"/>
    <property type="project" value="EnsemblFungi"/>
</dbReference>
<evidence type="ECO:0000256" key="10">
    <source>
        <dbReference type="SAM" id="Coils"/>
    </source>
</evidence>
<evidence type="ECO:0000256" key="7">
    <source>
        <dbReference type="ARBA" id="ARBA00062568"/>
    </source>
</evidence>
<dbReference type="AlphaFoldDB" id="A0A0F4YVQ1"/>
<dbReference type="InterPro" id="IPR020472">
    <property type="entry name" value="WD40_PAC1"/>
</dbReference>
<feature type="compositionally biased region" description="Acidic residues" evidence="11">
    <location>
        <begin position="467"/>
        <end position="479"/>
    </location>
</feature>
<dbReference type="GO" id="GO:0030674">
    <property type="term" value="F:protein-macromolecule adaptor activity"/>
    <property type="evidence" value="ECO:0007669"/>
    <property type="project" value="EnsemblFungi"/>
</dbReference>
<dbReference type="InterPro" id="IPR036322">
    <property type="entry name" value="WD40_repeat_dom_sf"/>
</dbReference>
<dbReference type="PANTHER" id="PTHR10856">
    <property type="entry name" value="CORONIN"/>
    <property type="match status" value="1"/>
</dbReference>
<dbReference type="GO" id="GO:0071846">
    <property type="term" value="P:actin filament debranching"/>
    <property type="evidence" value="ECO:0007669"/>
    <property type="project" value="EnsemblFungi"/>
</dbReference>
<dbReference type="Pfam" id="PF00400">
    <property type="entry name" value="WD40"/>
    <property type="match status" value="3"/>
</dbReference>
<evidence type="ECO:0000256" key="8">
    <source>
        <dbReference type="PROSITE-ProRule" id="PRU00221"/>
    </source>
</evidence>
<dbReference type="SMART" id="SM00320">
    <property type="entry name" value="WD40"/>
    <property type="match status" value="4"/>
</dbReference>
<dbReference type="PROSITE" id="PS00678">
    <property type="entry name" value="WD_REPEATS_1"/>
    <property type="match status" value="2"/>
</dbReference>
<dbReference type="FunFam" id="2.130.10.10:FF:000197">
    <property type="entry name" value="Coronin"/>
    <property type="match status" value="1"/>
</dbReference>
<evidence type="ECO:0000256" key="5">
    <source>
        <dbReference type="ARBA" id="ARBA00023054"/>
    </source>
</evidence>
<evidence type="ECO:0000313" key="14">
    <source>
        <dbReference type="Proteomes" id="UP000053958"/>
    </source>
</evidence>
<keyword evidence="6" id="KW-0009">Actin-binding</keyword>
<keyword evidence="5 10" id="KW-0175">Coiled coil</keyword>
<dbReference type="GO" id="GO:0034316">
    <property type="term" value="P:negative regulation of Arp2/3 complex-mediated actin nucleation"/>
    <property type="evidence" value="ECO:0007669"/>
    <property type="project" value="EnsemblFungi"/>
</dbReference>
<reference evidence="13 14" key="1">
    <citation type="submission" date="2015-04" db="EMBL/GenBank/DDBJ databases">
        <authorList>
            <person name="Heijne W.H."/>
            <person name="Fedorova N.D."/>
            <person name="Nierman W.C."/>
            <person name="Vollebregt A.W."/>
            <person name="Zhao Z."/>
            <person name="Wu L."/>
            <person name="Kumar M."/>
            <person name="Stam H."/>
            <person name="van den Berg M.A."/>
            <person name="Pel H.J."/>
        </authorList>
    </citation>
    <scope>NUCLEOTIDE SEQUENCE [LARGE SCALE GENOMIC DNA]</scope>
    <source>
        <strain evidence="13 14">CBS 393.64</strain>
    </source>
</reference>
<dbReference type="GO" id="GO:0051015">
    <property type="term" value="F:actin filament binding"/>
    <property type="evidence" value="ECO:0007669"/>
    <property type="project" value="EnsemblFungi"/>
</dbReference>
<dbReference type="PANTHER" id="PTHR10856:SF0">
    <property type="entry name" value="CORONIN"/>
    <property type="match status" value="1"/>
</dbReference>
<feature type="repeat" description="WD" evidence="8">
    <location>
        <begin position="184"/>
        <end position="218"/>
    </location>
</feature>
<comment type="caution">
    <text evidence="13">The sequence shown here is derived from an EMBL/GenBank/DDBJ whole genome shotgun (WGS) entry which is preliminary data.</text>
</comment>
<gene>
    <name evidence="13" type="ORF">T310_3797</name>
</gene>
<feature type="domain" description="DUF1899" evidence="12">
    <location>
        <begin position="4"/>
        <end position="68"/>
    </location>
</feature>
<dbReference type="Gene3D" id="2.130.10.10">
    <property type="entry name" value="YVTN repeat-like/Quinoprotein amine dehydrogenase"/>
    <property type="match status" value="1"/>
</dbReference>
<dbReference type="GO" id="GO:1990819">
    <property type="term" value="C:mating projection actin fusion focus"/>
    <property type="evidence" value="ECO:0007669"/>
    <property type="project" value="EnsemblFungi"/>
</dbReference>
<name>A0A0F4YVQ1_RASE3</name>
<dbReference type="Pfam" id="PF08953">
    <property type="entry name" value="DUF1899"/>
    <property type="match status" value="1"/>
</dbReference>
<dbReference type="InterPro" id="IPR015505">
    <property type="entry name" value="Coronin"/>
</dbReference>
<evidence type="ECO:0000256" key="3">
    <source>
        <dbReference type="ARBA" id="ARBA00022574"/>
    </source>
</evidence>
<keyword evidence="4 9" id="KW-0677">Repeat</keyword>
<dbReference type="RefSeq" id="XP_013328772.1">
    <property type="nucleotide sequence ID" value="XM_013473318.1"/>
</dbReference>
<feature type="coiled-coil region" evidence="10">
    <location>
        <begin position="548"/>
        <end position="589"/>
    </location>
</feature>
<evidence type="ECO:0000256" key="6">
    <source>
        <dbReference type="ARBA" id="ARBA00023203"/>
    </source>
</evidence>
<keyword evidence="2" id="KW-0597">Phosphoprotein</keyword>
<dbReference type="PROSITE" id="PS50294">
    <property type="entry name" value="WD_REPEATS_REGION"/>
    <property type="match status" value="3"/>
</dbReference>
<dbReference type="InterPro" id="IPR015048">
    <property type="entry name" value="DUF1899"/>
</dbReference>
<protein>
    <recommendedName>
        <fullName evidence="9">Coronin</fullName>
    </recommendedName>
</protein>
<keyword evidence="14" id="KW-1185">Reference proteome</keyword>
<evidence type="ECO:0000256" key="1">
    <source>
        <dbReference type="ARBA" id="ARBA00009482"/>
    </source>
</evidence>
<keyword evidence="3 8" id="KW-0853">WD repeat</keyword>
<feature type="repeat" description="WD" evidence="8">
    <location>
        <begin position="77"/>
        <end position="119"/>
    </location>
</feature>
<proteinExistence type="inferred from homology"/>
<evidence type="ECO:0000313" key="13">
    <source>
        <dbReference type="EMBL" id="KKA22160.1"/>
    </source>
</evidence>
<evidence type="ECO:0000256" key="9">
    <source>
        <dbReference type="RuleBase" id="RU280818"/>
    </source>
</evidence>
<dbReference type="InterPro" id="IPR019775">
    <property type="entry name" value="WD40_repeat_CS"/>
</dbReference>